<sequence>MQPTRRSPRLSLIASVAVTLLVSAACTKDKAADAPKTTPAPATSSASVSSASAGPTATARPTAAPAGIAFSDCSEQFQAAIRSPKAKSMVFSCGKLAVPLDYARPTGARIDLFVVKVHSKSQKTSARIGSLVVNPGGPGGSGVNLAAGLVSSLSSDVLDRFDVVGFDPRGVGLSGPLQCISDKQKDQLSAADPDVRTAAGRIQARALSDAVAKGCIAKYGSALSHYNTEETAHDMDLLRQALGDSKLNYLGFSYGTRLGAAYAHEFPTHIRTAVLDGAVDPVAGELTTDERQIKAFEDAFDQFAADCAKRSSCASIGNPRTVVEQLIKSADRSPIKSSKKGETRRATGGIVTIGVLSALYDQTQWAELGTALSAAERGDAAKLFTLADQYSERDPETGHYANILDANLAVNCNDSTLRVTDALVASRAKTWIAKYPIFGPNASASLYSCHAWPRSGHPLPPASAPGAPPILVVGTVHDPATPYAAAGVLAKALGTGVVLSWDGEGHTAYPKTSCVTTKVDKYLITGMPPTGDTCPRS</sequence>
<evidence type="ECO:0000256" key="1">
    <source>
        <dbReference type="ARBA" id="ARBA00010088"/>
    </source>
</evidence>
<reference evidence="8" key="1">
    <citation type="submission" date="2023-07" db="EMBL/GenBank/DDBJ databases">
        <title>30 novel species of actinomycetes from the DSMZ collection.</title>
        <authorList>
            <person name="Nouioui I."/>
        </authorList>
    </citation>
    <scope>NUCLEOTIDE SEQUENCE [LARGE SCALE GENOMIC DNA]</scope>
    <source>
        <strain evidence="8">DSM 44399</strain>
    </source>
</reference>
<protein>
    <submittedName>
        <fullName evidence="7">Alpha/beta hydrolase</fullName>
    </submittedName>
</protein>
<dbReference type="RefSeq" id="WP_311421902.1">
    <property type="nucleotide sequence ID" value="NZ_JAVREH010000004.1"/>
</dbReference>
<evidence type="ECO:0000259" key="6">
    <source>
        <dbReference type="Pfam" id="PF00561"/>
    </source>
</evidence>
<evidence type="ECO:0000313" key="7">
    <source>
        <dbReference type="EMBL" id="MDT0260750.1"/>
    </source>
</evidence>
<evidence type="ECO:0000256" key="2">
    <source>
        <dbReference type="ARBA" id="ARBA00022729"/>
    </source>
</evidence>
<evidence type="ECO:0000256" key="4">
    <source>
        <dbReference type="SAM" id="MobiDB-lite"/>
    </source>
</evidence>
<proteinExistence type="inferred from homology"/>
<feature type="region of interest" description="Disordered" evidence="4">
    <location>
        <begin position="32"/>
        <end position="60"/>
    </location>
</feature>
<gene>
    <name evidence="7" type="ORF">RM423_05010</name>
</gene>
<organism evidence="7 8">
    <name type="scientific">Jatrophihabitans lederbergiae</name>
    <dbReference type="NCBI Taxonomy" id="3075547"/>
    <lineage>
        <taxon>Bacteria</taxon>
        <taxon>Bacillati</taxon>
        <taxon>Actinomycetota</taxon>
        <taxon>Actinomycetes</taxon>
        <taxon>Jatrophihabitantales</taxon>
        <taxon>Jatrophihabitantaceae</taxon>
        <taxon>Jatrophihabitans</taxon>
    </lineage>
</organism>
<comment type="caution">
    <text evidence="7">The sequence shown here is derived from an EMBL/GenBank/DDBJ whole genome shotgun (WGS) entry which is preliminary data.</text>
</comment>
<keyword evidence="8" id="KW-1185">Reference proteome</keyword>
<dbReference type="EMBL" id="JAVREH010000004">
    <property type="protein sequence ID" value="MDT0260750.1"/>
    <property type="molecule type" value="Genomic_DNA"/>
</dbReference>
<dbReference type="GO" id="GO:0016787">
    <property type="term" value="F:hydrolase activity"/>
    <property type="evidence" value="ECO:0007669"/>
    <property type="project" value="UniProtKB-KW"/>
</dbReference>
<dbReference type="InterPro" id="IPR029058">
    <property type="entry name" value="AB_hydrolase_fold"/>
</dbReference>
<dbReference type="PANTHER" id="PTHR43248">
    <property type="entry name" value="2-SUCCINYL-6-HYDROXY-2,4-CYCLOHEXADIENE-1-CARBOXYLATE SYNTHASE"/>
    <property type="match status" value="1"/>
</dbReference>
<feature type="domain" description="AB hydrolase-1" evidence="6">
    <location>
        <begin position="131"/>
        <end position="494"/>
    </location>
</feature>
<evidence type="ECO:0000256" key="3">
    <source>
        <dbReference type="ARBA" id="ARBA00022801"/>
    </source>
</evidence>
<dbReference type="PROSITE" id="PS51257">
    <property type="entry name" value="PROKAR_LIPOPROTEIN"/>
    <property type="match status" value="1"/>
</dbReference>
<dbReference type="SUPFAM" id="SSF53474">
    <property type="entry name" value="alpha/beta-Hydrolases"/>
    <property type="match status" value="1"/>
</dbReference>
<evidence type="ECO:0000256" key="5">
    <source>
        <dbReference type="SAM" id="SignalP"/>
    </source>
</evidence>
<dbReference type="Proteomes" id="UP001183176">
    <property type="component" value="Unassembled WGS sequence"/>
</dbReference>
<dbReference type="InterPro" id="IPR000073">
    <property type="entry name" value="AB_hydrolase_1"/>
</dbReference>
<dbReference type="Gene3D" id="3.40.50.1820">
    <property type="entry name" value="alpha/beta hydrolase"/>
    <property type="match status" value="1"/>
</dbReference>
<dbReference type="InterPro" id="IPR051601">
    <property type="entry name" value="Serine_prot/Carboxylest_S33"/>
</dbReference>
<accession>A0ABU2J6X0</accession>
<dbReference type="PANTHER" id="PTHR43248:SF29">
    <property type="entry name" value="TRIPEPTIDYL AMINOPEPTIDASE"/>
    <property type="match status" value="1"/>
</dbReference>
<evidence type="ECO:0000313" key="8">
    <source>
        <dbReference type="Proteomes" id="UP001183176"/>
    </source>
</evidence>
<name>A0ABU2J6X0_9ACTN</name>
<feature type="chain" id="PRO_5045763804" evidence="5">
    <location>
        <begin position="25"/>
        <end position="537"/>
    </location>
</feature>
<dbReference type="Pfam" id="PF00561">
    <property type="entry name" value="Abhydrolase_1"/>
    <property type="match status" value="1"/>
</dbReference>
<feature type="signal peptide" evidence="5">
    <location>
        <begin position="1"/>
        <end position="24"/>
    </location>
</feature>
<feature type="compositionally biased region" description="Low complexity" evidence="4">
    <location>
        <begin position="34"/>
        <end position="60"/>
    </location>
</feature>
<comment type="similarity">
    <text evidence="1">Belongs to the peptidase S33 family.</text>
</comment>
<keyword evidence="3 7" id="KW-0378">Hydrolase</keyword>
<keyword evidence="2 5" id="KW-0732">Signal</keyword>